<accession>A0A5B9MAX6</accession>
<dbReference type="KEGG" id="smam:Mal15_23500"/>
<evidence type="ECO:0000313" key="3">
    <source>
        <dbReference type="EMBL" id="QEF98298.1"/>
    </source>
</evidence>
<dbReference type="Proteomes" id="UP000321353">
    <property type="component" value="Chromosome"/>
</dbReference>
<reference evidence="3 4" key="1">
    <citation type="submission" date="2019-02" db="EMBL/GenBank/DDBJ databases">
        <title>Planctomycetal bacteria perform biofilm scaping via a novel small molecule.</title>
        <authorList>
            <person name="Jeske O."/>
            <person name="Boedeker C."/>
            <person name="Wiegand S."/>
            <person name="Breitling P."/>
            <person name="Kallscheuer N."/>
            <person name="Jogler M."/>
            <person name="Rohde M."/>
            <person name="Petersen J."/>
            <person name="Medema M.H."/>
            <person name="Surup F."/>
            <person name="Jogler C."/>
        </authorList>
    </citation>
    <scope>NUCLEOTIDE SEQUENCE [LARGE SCALE GENOMIC DNA]</scope>
    <source>
        <strain evidence="3 4">Mal15</strain>
    </source>
</reference>
<sequence length="182" mass="20550" precursor="true">MLKPLAFLSALAITCSATCSAGTLRRDSDRSDTLVVKRLDAAIYYGGAPKSDADFARLRQLGVRRIVDMRTFKVFASARERRRAAECGITFQRIPMGFFPAKTGNVPDILAELTGCGHGAVYFHCNLGLDRAGMLVALYRVEHFGWDPRHAFSVWKAQQFNTKLKGLDRYYWQHVGRYSRPR</sequence>
<proteinExistence type="predicted"/>
<organism evidence="3 4">
    <name type="scientific">Stieleria maiorica</name>
    <dbReference type="NCBI Taxonomy" id="2795974"/>
    <lineage>
        <taxon>Bacteria</taxon>
        <taxon>Pseudomonadati</taxon>
        <taxon>Planctomycetota</taxon>
        <taxon>Planctomycetia</taxon>
        <taxon>Pirellulales</taxon>
        <taxon>Pirellulaceae</taxon>
        <taxon>Stieleria</taxon>
    </lineage>
</organism>
<dbReference type="EMBL" id="CP036264">
    <property type="protein sequence ID" value="QEF98298.1"/>
    <property type="molecule type" value="Genomic_DNA"/>
</dbReference>
<evidence type="ECO:0000259" key="2">
    <source>
        <dbReference type="Pfam" id="PF22741"/>
    </source>
</evidence>
<dbReference type="Pfam" id="PF22741">
    <property type="entry name" value="PTP-NADK"/>
    <property type="match status" value="1"/>
</dbReference>
<feature type="domain" description="DSP-PTPase phosphatase fused to NAD+ Kinase" evidence="2">
    <location>
        <begin position="29"/>
        <end position="142"/>
    </location>
</feature>
<evidence type="ECO:0000256" key="1">
    <source>
        <dbReference type="SAM" id="SignalP"/>
    </source>
</evidence>
<evidence type="ECO:0000313" key="4">
    <source>
        <dbReference type="Proteomes" id="UP000321353"/>
    </source>
</evidence>
<gene>
    <name evidence="3" type="ORF">Mal15_23500</name>
</gene>
<dbReference type="InterPro" id="IPR055214">
    <property type="entry name" value="PTP-NADK"/>
</dbReference>
<name>A0A5B9MAX6_9BACT</name>
<protein>
    <recommendedName>
        <fullName evidence="2">DSP-PTPase phosphatase fused to NAD+ Kinase domain-containing protein</fullName>
    </recommendedName>
</protein>
<dbReference type="AlphaFoldDB" id="A0A5B9MAX6"/>
<dbReference type="Gene3D" id="3.90.190.10">
    <property type="entry name" value="Protein tyrosine phosphatase superfamily"/>
    <property type="match status" value="1"/>
</dbReference>
<feature type="signal peptide" evidence="1">
    <location>
        <begin position="1"/>
        <end position="21"/>
    </location>
</feature>
<dbReference type="RefSeq" id="WP_147867845.1">
    <property type="nucleotide sequence ID" value="NZ_CP036264.1"/>
</dbReference>
<dbReference type="InterPro" id="IPR029021">
    <property type="entry name" value="Prot-tyrosine_phosphatase-like"/>
</dbReference>
<dbReference type="SUPFAM" id="SSF52799">
    <property type="entry name" value="(Phosphotyrosine protein) phosphatases II"/>
    <property type="match status" value="1"/>
</dbReference>
<feature type="chain" id="PRO_5022790100" description="DSP-PTPase phosphatase fused to NAD+ Kinase domain-containing protein" evidence="1">
    <location>
        <begin position="22"/>
        <end position="182"/>
    </location>
</feature>
<keyword evidence="4" id="KW-1185">Reference proteome</keyword>
<keyword evidence="1" id="KW-0732">Signal</keyword>